<sequence length="336" mass="37693">MIEFIALFMGISIWLYCLLGGADFGAGILELFTPKAMQKEQRKVVNKALSSVWEVNHIWLILALVICFNAFPKVWAQIAITFHIPLTIMLMGIVCRGCAFTFRHYDAYKDESQIYYNRFFTLSSLLTPFSLGLVAGGLILGRINPAATSFNTAYIAPWFNLFSFTLAIFLCILFTYLASVYLVGETSDQKLKSFFIFRAKRWMTASIVVGGAVFITGWFSHSDLFQRFLTSPVSLFCVGLTTLLLIPGWIALNERAIWIPRVIASGQFTLIVLGWYNVEYPYLIPPSPQFGYPGLTLYDAAASGAVLNSLALALIIGSLLIFPSIFYLFKVFKVRT</sequence>
<dbReference type="GO" id="GO:0019646">
    <property type="term" value="P:aerobic electron transport chain"/>
    <property type="evidence" value="ECO:0007669"/>
    <property type="project" value="TreeGrafter"/>
</dbReference>
<name>A0A7T0BT38_9BACT</name>
<feature type="transmembrane region" description="Helical" evidence="7">
    <location>
        <begin position="6"/>
        <end position="32"/>
    </location>
</feature>
<feature type="transmembrane region" description="Helical" evidence="7">
    <location>
        <begin position="161"/>
        <end position="182"/>
    </location>
</feature>
<feature type="transmembrane region" description="Helical" evidence="7">
    <location>
        <begin position="233"/>
        <end position="252"/>
    </location>
</feature>
<dbReference type="GO" id="GO:0009055">
    <property type="term" value="F:electron transfer activity"/>
    <property type="evidence" value="ECO:0007669"/>
    <property type="project" value="TreeGrafter"/>
</dbReference>
<comment type="similarity">
    <text evidence="2">Belongs to the cytochrome ubiquinol oxidase subunit 2 family.</text>
</comment>
<organism evidence="8 9">
    <name type="scientific">Candidatus Nitronauta litoralis</name>
    <dbReference type="NCBI Taxonomy" id="2705533"/>
    <lineage>
        <taxon>Bacteria</taxon>
        <taxon>Pseudomonadati</taxon>
        <taxon>Nitrospinota/Tectimicrobiota group</taxon>
        <taxon>Nitrospinota</taxon>
        <taxon>Nitrospinia</taxon>
        <taxon>Nitrospinales</taxon>
        <taxon>Nitrospinaceae</taxon>
        <taxon>Candidatus Nitronauta</taxon>
    </lineage>
</organism>
<keyword evidence="6 7" id="KW-0472">Membrane</keyword>
<proteinExistence type="inferred from homology"/>
<reference evidence="8 9" key="1">
    <citation type="submission" date="2020-02" db="EMBL/GenBank/DDBJ databases">
        <title>Genomic and physiological characterization of two novel Nitrospinaceae genera.</title>
        <authorList>
            <person name="Mueller A.J."/>
            <person name="Jung M.-Y."/>
            <person name="Strachan C.R."/>
            <person name="Herbold C.W."/>
            <person name="Kirkegaard R.H."/>
            <person name="Daims H."/>
        </authorList>
    </citation>
    <scope>NUCLEOTIDE SEQUENCE [LARGE SCALE GENOMIC DNA]</scope>
    <source>
        <strain evidence="8">EB</strain>
    </source>
</reference>
<dbReference type="InterPro" id="IPR003317">
    <property type="entry name" value="Cyt-d_oxidase_su2"/>
</dbReference>
<feature type="transmembrane region" description="Helical" evidence="7">
    <location>
        <begin position="259"/>
        <end position="278"/>
    </location>
</feature>
<evidence type="ECO:0000256" key="2">
    <source>
        <dbReference type="ARBA" id="ARBA00007543"/>
    </source>
</evidence>
<dbReference type="EMBL" id="CP048685">
    <property type="protein sequence ID" value="QPJ60504.1"/>
    <property type="molecule type" value="Genomic_DNA"/>
</dbReference>
<feature type="transmembrane region" description="Helical" evidence="7">
    <location>
        <begin position="202"/>
        <end position="221"/>
    </location>
</feature>
<dbReference type="AlphaFoldDB" id="A0A7T0BT38"/>
<evidence type="ECO:0000256" key="4">
    <source>
        <dbReference type="ARBA" id="ARBA00022692"/>
    </source>
</evidence>
<dbReference type="PANTHER" id="PTHR43141">
    <property type="entry name" value="CYTOCHROME BD2 SUBUNIT II"/>
    <property type="match status" value="1"/>
</dbReference>
<evidence type="ECO:0000313" key="8">
    <source>
        <dbReference type="EMBL" id="QPJ60504.1"/>
    </source>
</evidence>
<feature type="transmembrane region" description="Helical" evidence="7">
    <location>
        <begin position="53"/>
        <end position="72"/>
    </location>
</feature>
<dbReference type="GO" id="GO:0070069">
    <property type="term" value="C:cytochrome complex"/>
    <property type="evidence" value="ECO:0007669"/>
    <property type="project" value="TreeGrafter"/>
</dbReference>
<evidence type="ECO:0000256" key="6">
    <source>
        <dbReference type="ARBA" id="ARBA00023136"/>
    </source>
</evidence>
<keyword evidence="4 7" id="KW-0812">Transmembrane</keyword>
<keyword evidence="5 7" id="KW-1133">Transmembrane helix</keyword>
<dbReference type="KEGG" id="nli:G3M70_00800"/>
<dbReference type="PANTHER" id="PTHR43141:SF4">
    <property type="entry name" value="CYTOCHROME BD2 SUBUNIT II"/>
    <property type="match status" value="1"/>
</dbReference>
<gene>
    <name evidence="8" type="ORF">G3M70_00800</name>
</gene>
<dbReference type="Pfam" id="PF02322">
    <property type="entry name" value="Cyt_bd_oxida_II"/>
    <property type="match status" value="1"/>
</dbReference>
<dbReference type="Proteomes" id="UP000594688">
    <property type="component" value="Chromosome"/>
</dbReference>
<dbReference type="GO" id="GO:0005886">
    <property type="term" value="C:plasma membrane"/>
    <property type="evidence" value="ECO:0007669"/>
    <property type="project" value="UniProtKB-SubCell"/>
</dbReference>
<dbReference type="GO" id="GO:0016682">
    <property type="term" value="F:oxidoreductase activity, acting on diphenols and related substances as donors, oxygen as acceptor"/>
    <property type="evidence" value="ECO:0007669"/>
    <property type="project" value="TreeGrafter"/>
</dbReference>
<feature type="transmembrane region" description="Helical" evidence="7">
    <location>
        <begin position="305"/>
        <end position="329"/>
    </location>
</feature>
<evidence type="ECO:0000256" key="7">
    <source>
        <dbReference type="SAM" id="Phobius"/>
    </source>
</evidence>
<evidence type="ECO:0000256" key="1">
    <source>
        <dbReference type="ARBA" id="ARBA00004651"/>
    </source>
</evidence>
<comment type="subcellular location">
    <subcellularLocation>
        <location evidence="1">Cell membrane</location>
        <topology evidence="1">Multi-pass membrane protein</topology>
    </subcellularLocation>
</comment>
<feature type="transmembrane region" description="Helical" evidence="7">
    <location>
        <begin position="78"/>
        <end position="99"/>
    </location>
</feature>
<protein>
    <submittedName>
        <fullName evidence="8">Cytochrome d ubiquinol oxidase subunit II</fullName>
    </submittedName>
</protein>
<feature type="transmembrane region" description="Helical" evidence="7">
    <location>
        <begin position="119"/>
        <end position="141"/>
    </location>
</feature>
<accession>A0A7T0BT38</accession>
<evidence type="ECO:0000256" key="5">
    <source>
        <dbReference type="ARBA" id="ARBA00022989"/>
    </source>
</evidence>
<evidence type="ECO:0000256" key="3">
    <source>
        <dbReference type="ARBA" id="ARBA00022475"/>
    </source>
</evidence>
<keyword evidence="3" id="KW-1003">Cell membrane</keyword>
<evidence type="ECO:0000313" key="9">
    <source>
        <dbReference type="Proteomes" id="UP000594688"/>
    </source>
</evidence>